<keyword evidence="3" id="KW-1185">Reference proteome</keyword>
<evidence type="ECO:0000256" key="1">
    <source>
        <dbReference type="SAM" id="SignalP"/>
    </source>
</evidence>
<feature type="chain" id="PRO_5045994004" description="HAF repeat-containing protein" evidence="1">
    <location>
        <begin position="24"/>
        <end position="335"/>
    </location>
</feature>
<sequence>MKAVPCLAILLLLAGCSSFPKYTVTPVAGPGSSALGINIHGHTVGGMPGAGVDEHAFVNTGGGALNIGTFGGASSRAWGINDAGVVVGEADNIAGARRAFAYTAGLMTDLGTLGGPSAGARAINNDGDITGFAAIPAGAPRAFRLSGGVMQNLGTLPSTGELYSFGHAINARETVAGTSSVGEFAQPEPPIHGFVTRGAGLVDIGTFGGQVSEAYGINDHGQVVGTAETGRGFHDRNAFIWIRGFKLNIGNLGGGFAEAYDINNRRQVVGFSSGPAGQPQGFLWQRGKMVAIDSLVDPAAGWTITVARAINERQQIAGTGCRGGVCQAVRLDPVP</sequence>
<comment type="caution">
    <text evidence="2">The sequence shown here is derived from an EMBL/GenBank/DDBJ whole genome shotgun (WGS) entry which is preliminary data.</text>
</comment>
<gene>
    <name evidence="2" type="ORF">I4X03_012975</name>
</gene>
<dbReference type="InterPro" id="IPR014262">
    <property type="entry name" value="HAF_rpt"/>
</dbReference>
<organism evidence="2 3">
    <name type="scientific">Massilia soli</name>
    <dbReference type="NCBI Taxonomy" id="2792854"/>
    <lineage>
        <taxon>Bacteria</taxon>
        <taxon>Pseudomonadati</taxon>
        <taxon>Pseudomonadota</taxon>
        <taxon>Betaproteobacteria</taxon>
        <taxon>Burkholderiales</taxon>
        <taxon>Oxalobacteraceae</taxon>
        <taxon>Telluria group</taxon>
        <taxon>Massilia</taxon>
    </lineage>
</organism>
<accession>A0ABS7SQE2</accession>
<protein>
    <recommendedName>
        <fullName evidence="4">HAF repeat-containing protein</fullName>
    </recommendedName>
</protein>
<evidence type="ECO:0008006" key="4">
    <source>
        <dbReference type="Google" id="ProtNLM"/>
    </source>
</evidence>
<dbReference type="NCBIfam" id="TIGR02913">
    <property type="entry name" value="HAF_rpt"/>
    <property type="match status" value="4"/>
</dbReference>
<proteinExistence type="predicted"/>
<reference evidence="2 3" key="1">
    <citation type="submission" date="2021-01" db="EMBL/GenBank/DDBJ databases">
        <authorList>
            <person name="Ruan W."/>
            <person name="Khan S.A."/>
            <person name="Jeon C.O."/>
        </authorList>
    </citation>
    <scope>NUCLEOTIDE SEQUENCE [LARGE SCALE GENOMIC DNA]</scope>
    <source>
        <strain evidence="2 3">R798</strain>
    </source>
</reference>
<dbReference type="PROSITE" id="PS51257">
    <property type="entry name" value="PROKAR_LIPOPROTEIN"/>
    <property type="match status" value="1"/>
</dbReference>
<feature type="signal peptide" evidence="1">
    <location>
        <begin position="1"/>
        <end position="23"/>
    </location>
</feature>
<evidence type="ECO:0000313" key="3">
    <source>
        <dbReference type="Proteomes" id="UP000809349"/>
    </source>
</evidence>
<dbReference type="Proteomes" id="UP000809349">
    <property type="component" value="Unassembled WGS sequence"/>
</dbReference>
<dbReference type="EMBL" id="JAFBIL020000005">
    <property type="protein sequence ID" value="MBZ2208172.1"/>
    <property type="molecule type" value="Genomic_DNA"/>
</dbReference>
<evidence type="ECO:0000313" key="2">
    <source>
        <dbReference type="EMBL" id="MBZ2208172.1"/>
    </source>
</evidence>
<keyword evidence="1" id="KW-0732">Signal</keyword>
<dbReference type="RefSeq" id="WP_223468666.1">
    <property type="nucleotide sequence ID" value="NZ_JAFBIL020000005.1"/>
</dbReference>
<reference evidence="2 3" key="2">
    <citation type="submission" date="2021-08" db="EMBL/GenBank/DDBJ databases">
        <title>Massilia sp. R798.</title>
        <authorList>
            <person name="Baek J.H."/>
            <person name="Jung H.S."/>
            <person name="Kim K.R."/>
            <person name="Jeon C.O."/>
        </authorList>
    </citation>
    <scope>NUCLEOTIDE SEQUENCE [LARGE SCALE GENOMIC DNA]</scope>
    <source>
        <strain evidence="2 3">R798</strain>
    </source>
</reference>
<name>A0ABS7SQE2_9BURK</name>